<dbReference type="Proteomes" id="UP000606786">
    <property type="component" value="Unassembled WGS sequence"/>
</dbReference>
<dbReference type="EMBL" id="CAJHJT010000012">
    <property type="protein sequence ID" value="CAD6999996.1"/>
    <property type="molecule type" value="Genomic_DNA"/>
</dbReference>
<protein>
    <submittedName>
        <fullName evidence="1">(Mediterranean fruit fly) hypothetical protein</fullName>
    </submittedName>
</protein>
<dbReference type="OrthoDB" id="8186171at2759"/>
<proteinExistence type="predicted"/>
<evidence type="ECO:0000313" key="1">
    <source>
        <dbReference type="EMBL" id="CAD6999996.1"/>
    </source>
</evidence>
<reference evidence="1" key="1">
    <citation type="submission" date="2020-11" db="EMBL/GenBank/DDBJ databases">
        <authorList>
            <person name="Whitehead M."/>
        </authorList>
    </citation>
    <scope>NUCLEOTIDE SEQUENCE</scope>
    <source>
        <strain evidence="1">EGII</strain>
    </source>
</reference>
<gene>
    <name evidence="1" type="ORF">CCAP1982_LOCUS8502</name>
</gene>
<evidence type="ECO:0000313" key="2">
    <source>
        <dbReference type="Proteomes" id="UP000606786"/>
    </source>
</evidence>
<accession>A0A811UQA7</accession>
<sequence length="206" mass="23642">MSETIIADSAFGQEELIEIEISEEFREMNLNGPGDSEMLEICLSDPNQIERKESNINFEPRDQIKLIDQPNGRLETPATTSRTFEVYNTPQYIPTQSLSPEELQPSTSRHCREISRSSEVYKQPQSISQLLPIQNLSLDELQPSTSKHCSTNSKTCEDYKQPQSTSQYIQPIVFRLKNYNPLLQDTAGKFQCLLKFTNNHNTHKQD</sequence>
<dbReference type="AlphaFoldDB" id="A0A811UQA7"/>
<organism evidence="1 2">
    <name type="scientific">Ceratitis capitata</name>
    <name type="common">Mediterranean fruit fly</name>
    <name type="synonym">Tephritis capitata</name>
    <dbReference type="NCBI Taxonomy" id="7213"/>
    <lineage>
        <taxon>Eukaryota</taxon>
        <taxon>Metazoa</taxon>
        <taxon>Ecdysozoa</taxon>
        <taxon>Arthropoda</taxon>
        <taxon>Hexapoda</taxon>
        <taxon>Insecta</taxon>
        <taxon>Pterygota</taxon>
        <taxon>Neoptera</taxon>
        <taxon>Endopterygota</taxon>
        <taxon>Diptera</taxon>
        <taxon>Brachycera</taxon>
        <taxon>Muscomorpha</taxon>
        <taxon>Tephritoidea</taxon>
        <taxon>Tephritidae</taxon>
        <taxon>Ceratitis</taxon>
        <taxon>Ceratitis</taxon>
    </lineage>
</organism>
<name>A0A811UQA7_CERCA</name>
<comment type="caution">
    <text evidence="1">The sequence shown here is derived from an EMBL/GenBank/DDBJ whole genome shotgun (WGS) entry which is preliminary data.</text>
</comment>
<keyword evidence="2" id="KW-1185">Reference proteome</keyword>